<evidence type="ECO:0000313" key="3">
    <source>
        <dbReference type="EMBL" id="MCB2378951.1"/>
    </source>
</evidence>
<dbReference type="EMBL" id="JAJADQ010000008">
    <property type="protein sequence ID" value="MCB2378951.1"/>
    <property type="molecule type" value="Genomic_DNA"/>
</dbReference>
<feature type="signal peptide" evidence="1">
    <location>
        <begin position="1"/>
        <end position="26"/>
    </location>
</feature>
<gene>
    <name evidence="3" type="ORF">LGH70_15225</name>
</gene>
<evidence type="ECO:0000259" key="2">
    <source>
        <dbReference type="Pfam" id="PF18962"/>
    </source>
</evidence>
<organism evidence="3 4">
    <name type="scientific">Hymenobacter nitidus</name>
    <dbReference type="NCBI Taxonomy" id="2880929"/>
    <lineage>
        <taxon>Bacteria</taxon>
        <taxon>Pseudomonadati</taxon>
        <taxon>Bacteroidota</taxon>
        <taxon>Cytophagia</taxon>
        <taxon>Cytophagales</taxon>
        <taxon>Hymenobacteraceae</taxon>
        <taxon>Hymenobacter</taxon>
    </lineage>
</organism>
<dbReference type="NCBIfam" id="TIGR04183">
    <property type="entry name" value="Por_Secre_tail"/>
    <property type="match status" value="1"/>
</dbReference>
<name>A0ABS8AGI2_9BACT</name>
<keyword evidence="1" id="KW-0732">Signal</keyword>
<accession>A0ABS8AGI2</accession>
<feature type="chain" id="PRO_5047058428" evidence="1">
    <location>
        <begin position="27"/>
        <end position="458"/>
    </location>
</feature>
<dbReference type="Pfam" id="PF18962">
    <property type="entry name" value="Por_Secre_tail"/>
    <property type="match status" value="1"/>
</dbReference>
<sequence>MTDFYARLKFIFGLCAALLTFSTVQAQQLRPRRSTTRPAAPELLQLAKRATADQARGTNSAVVLPGQAMRYSWDRIGQRWTFPLLYTYSYDAAGRPTLTINGDSAAGTNGTNLERLSYDSRGNLVEQLIQGRVNPTAPWLNRLRVLWTYDAYDNYTLIQYQLWRNNAWETYDADRIAYTYSSSGAKLEEVQEKLNQGAFAFTNRHLYTYDARNRSTSVTGQEYENGSWVNTDRITDLVWFNWEKQWPTSYDIQLWNGTAWETDSRVRATWQPNGSFLAYDQYFLNNAWEDYYRTTVIFDDLGNLLVDTFEEKPGTDWAILRGYRATITYNAAGTSALRRLDSQYDEQVGAYLPFEKYYYASFVTLAARRQSILSVATDLYPNPATSTVTLVVNAPVGAAAAVPVEILNTLGQVVKRGEAQVQQGRLTATLEVGTLAAGVYTVRLLTPQGVVLRQLVRQ</sequence>
<dbReference type="RefSeq" id="WP_226187242.1">
    <property type="nucleotide sequence ID" value="NZ_JAJADQ010000008.1"/>
</dbReference>
<proteinExistence type="predicted"/>
<dbReference type="Gene3D" id="2.180.10.10">
    <property type="entry name" value="RHS repeat-associated core"/>
    <property type="match status" value="1"/>
</dbReference>
<keyword evidence="4" id="KW-1185">Reference proteome</keyword>
<reference evidence="3" key="1">
    <citation type="submission" date="2021-10" db="EMBL/GenBank/DDBJ databases">
        <authorList>
            <person name="Dean J.D."/>
            <person name="Kim M.K."/>
            <person name="Newey C.N."/>
            <person name="Stoker T.S."/>
            <person name="Thompson D.W."/>
            <person name="Grose J.H."/>
        </authorList>
    </citation>
    <scope>NUCLEOTIDE SEQUENCE</scope>
    <source>
        <strain evidence="3">BT635</strain>
    </source>
</reference>
<feature type="domain" description="Secretion system C-terminal sorting" evidence="2">
    <location>
        <begin position="379"/>
        <end position="450"/>
    </location>
</feature>
<dbReference type="InterPro" id="IPR026444">
    <property type="entry name" value="Secre_tail"/>
</dbReference>
<evidence type="ECO:0000313" key="4">
    <source>
        <dbReference type="Proteomes" id="UP001165297"/>
    </source>
</evidence>
<protein>
    <submittedName>
        <fullName evidence="3">T9SS type A sorting domain-containing protein</fullName>
    </submittedName>
</protein>
<dbReference type="Proteomes" id="UP001165297">
    <property type="component" value="Unassembled WGS sequence"/>
</dbReference>
<evidence type="ECO:0000256" key="1">
    <source>
        <dbReference type="SAM" id="SignalP"/>
    </source>
</evidence>
<comment type="caution">
    <text evidence="3">The sequence shown here is derived from an EMBL/GenBank/DDBJ whole genome shotgun (WGS) entry which is preliminary data.</text>
</comment>